<evidence type="ECO:0000313" key="4">
    <source>
        <dbReference type="Proteomes" id="UP000317238"/>
    </source>
</evidence>
<accession>A0A5C5XZF1</accession>
<dbReference type="AlphaFoldDB" id="A0A5C5XZF1"/>
<gene>
    <name evidence="3" type="ORF">Pan14r_10630</name>
</gene>
<dbReference type="GO" id="GO:0003824">
    <property type="term" value="F:catalytic activity"/>
    <property type="evidence" value="ECO:0007669"/>
    <property type="project" value="InterPro"/>
</dbReference>
<comment type="caution">
    <text evidence="3">The sequence shown here is derived from an EMBL/GenBank/DDBJ whole genome shotgun (WGS) entry which is preliminary data.</text>
</comment>
<protein>
    <recommendedName>
        <fullName evidence="2">HIT domain-containing protein</fullName>
    </recommendedName>
</protein>
<dbReference type="Proteomes" id="UP000317238">
    <property type="component" value="Unassembled WGS sequence"/>
</dbReference>
<keyword evidence="4" id="KW-1185">Reference proteome</keyword>
<evidence type="ECO:0000313" key="3">
    <source>
        <dbReference type="EMBL" id="TWT68816.1"/>
    </source>
</evidence>
<feature type="domain" description="HIT" evidence="2">
    <location>
        <begin position="1"/>
        <end position="101"/>
    </location>
</feature>
<dbReference type="EMBL" id="SJPL01000001">
    <property type="protein sequence ID" value="TWT68816.1"/>
    <property type="molecule type" value="Genomic_DNA"/>
</dbReference>
<dbReference type="Pfam" id="PF04677">
    <property type="entry name" value="CwfJ_C_1"/>
    <property type="match status" value="1"/>
</dbReference>
<evidence type="ECO:0000259" key="2">
    <source>
        <dbReference type="PROSITE" id="PS51084"/>
    </source>
</evidence>
<dbReference type="InterPro" id="IPR011146">
    <property type="entry name" value="HIT-like"/>
</dbReference>
<organism evidence="3 4">
    <name type="scientific">Crateriforma conspicua</name>
    <dbReference type="NCBI Taxonomy" id="2527996"/>
    <lineage>
        <taxon>Bacteria</taxon>
        <taxon>Pseudomonadati</taxon>
        <taxon>Planctomycetota</taxon>
        <taxon>Planctomycetia</taxon>
        <taxon>Planctomycetales</taxon>
        <taxon>Planctomycetaceae</taxon>
        <taxon>Crateriforma</taxon>
    </lineage>
</organism>
<reference evidence="3 4" key="1">
    <citation type="submission" date="2019-02" db="EMBL/GenBank/DDBJ databases">
        <title>Deep-cultivation of Planctomycetes and their phenomic and genomic characterization uncovers novel biology.</title>
        <authorList>
            <person name="Wiegand S."/>
            <person name="Jogler M."/>
            <person name="Boedeker C."/>
            <person name="Pinto D."/>
            <person name="Vollmers J."/>
            <person name="Rivas-Marin E."/>
            <person name="Kohn T."/>
            <person name="Peeters S.H."/>
            <person name="Heuer A."/>
            <person name="Rast P."/>
            <person name="Oberbeckmann S."/>
            <person name="Bunk B."/>
            <person name="Jeske O."/>
            <person name="Meyerdierks A."/>
            <person name="Storesund J.E."/>
            <person name="Kallscheuer N."/>
            <person name="Luecker S."/>
            <person name="Lage O.M."/>
            <person name="Pohl T."/>
            <person name="Merkel B.J."/>
            <person name="Hornburger P."/>
            <person name="Mueller R.-W."/>
            <person name="Bruemmer F."/>
            <person name="Labrenz M."/>
            <person name="Spormann A.M."/>
            <person name="Op Den Camp H."/>
            <person name="Overmann J."/>
            <person name="Amann R."/>
            <person name="Jetten M.S.M."/>
            <person name="Mascher T."/>
            <person name="Medema M.H."/>
            <person name="Devos D.P."/>
            <person name="Kaster A.-K."/>
            <person name="Ovreas L."/>
            <person name="Rohde M."/>
            <person name="Galperin M.Y."/>
            <person name="Jogler C."/>
        </authorList>
    </citation>
    <scope>NUCLEOTIDE SEQUENCE [LARGE SCALE GENOMIC DNA]</scope>
    <source>
        <strain evidence="3 4">Pan14r</strain>
    </source>
</reference>
<name>A0A5C5XZF1_9PLAN</name>
<dbReference type="SUPFAM" id="SSF54197">
    <property type="entry name" value="HIT-like"/>
    <property type="match status" value="1"/>
</dbReference>
<dbReference type="PROSITE" id="PS51084">
    <property type="entry name" value="HIT_2"/>
    <property type="match status" value="1"/>
</dbReference>
<evidence type="ECO:0000256" key="1">
    <source>
        <dbReference type="PROSITE-ProRule" id="PRU00464"/>
    </source>
</evidence>
<feature type="short sequence motif" description="Histidine triad motif" evidence="1">
    <location>
        <begin position="82"/>
        <end position="86"/>
    </location>
</feature>
<dbReference type="Gene3D" id="3.30.428.10">
    <property type="entry name" value="HIT-like"/>
    <property type="match status" value="1"/>
</dbReference>
<sequence>MRSRIVLETDGFVALPTIGQLFSGSMLILPRRHTERFSDLSRFEIGRFDSFARRLFDGVGSDHVLFEHGARCVSRGGCGIYHAHVHCIPVPSELLLNDMLPFGRQAHDSLSDAWKANRNTDEYIVARDSAGRVASIDEDVIRLHGYGSQHMRRVLVSHFSLPKPWDWRDYEEPERDLIAAVAARTPSHVF</sequence>
<proteinExistence type="predicted"/>
<dbReference type="InterPro" id="IPR006768">
    <property type="entry name" value="Cwf19-like_C_dom-1"/>
</dbReference>
<dbReference type="InterPro" id="IPR036265">
    <property type="entry name" value="HIT-like_sf"/>
</dbReference>